<evidence type="ECO:0000313" key="3">
    <source>
        <dbReference type="Proteomes" id="UP000562124"/>
    </source>
</evidence>
<keyword evidence="3" id="KW-1185">Reference proteome</keyword>
<evidence type="ECO:0000256" key="1">
    <source>
        <dbReference type="SAM" id="SignalP"/>
    </source>
</evidence>
<dbReference type="Proteomes" id="UP000562124">
    <property type="component" value="Unassembled WGS sequence"/>
</dbReference>
<dbReference type="AlphaFoldDB" id="A0A7Y0LYS9"/>
<gene>
    <name evidence="2" type="ORF">HIR71_09205</name>
</gene>
<feature type="chain" id="PRO_5031080918" description="Secreted protein" evidence="1">
    <location>
        <begin position="32"/>
        <end position="155"/>
    </location>
</feature>
<keyword evidence="1" id="KW-0732">Signal</keyword>
<dbReference type="EMBL" id="JABCJJ010000011">
    <property type="protein sequence ID" value="NMR20390.1"/>
    <property type="molecule type" value="Genomic_DNA"/>
</dbReference>
<organism evidence="2 3">
    <name type="scientific">Cellulomonas fimi</name>
    <dbReference type="NCBI Taxonomy" id="1708"/>
    <lineage>
        <taxon>Bacteria</taxon>
        <taxon>Bacillati</taxon>
        <taxon>Actinomycetota</taxon>
        <taxon>Actinomycetes</taxon>
        <taxon>Micrococcales</taxon>
        <taxon>Cellulomonadaceae</taxon>
        <taxon>Cellulomonas</taxon>
    </lineage>
</organism>
<reference evidence="2 3" key="1">
    <citation type="submission" date="2020-04" db="EMBL/GenBank/DDBJ databases">
        <title>Sequencing and Assembly of C. fimi.</title>
        <authorList>
            <person name="Ramsey A.R."/>
        </authorList>
    </citation>
    <scope>NUCLEOTIDE SEQUENCE [LARGE SCALE GENOMIC DNA]</scope>
    <source>
        <strain evidence="2 3">SB</strain>
    </source>
</reference>
<feature type="signal peptide" evidence="1">
    <location>
        <begin position="1"/>
        <end position="31"/>
    </location>
</feature>
<proteinExistence type="predicted"/>
<accession>A0A7Y0LYS9</accession>
<name>A0A7Y0LYS9_CELFI</name>
<evidence type="ECO:0008006" key="4">
    <source>
        <dbReference type="Google" id="ProtNLM"/>
    </source>
</evidence>
<evidence type="ECO:0000313" key="2">
    <source>
        <dbReference type="EMBL" id="NMR20390.1"/>
    </source>
</evidence>
<comment type="caution">
    <text evidence="2">The sequence shown here is derived from an EMBL/GenBank/DDBJ whole genome shotgun (WGS) entry which is preliminary data.</text>
</comment>
<protein>
    <recommendedName>
        <fullName evidence="4">Secreted protein</fullName>
    </recommendedName>
</protein>
<sequence>MKRLSKIRAAIVSATAALLVAGVVGGAPAQAAEWEPPPLDGRAVVTVSTLWGVERVVTGPELSAIIARPGLYTAYSLYFDRNETNWAANGAAGWLVFSVQDPPNELVTSFGKASATVGQMAQVAELWKGCVTTRTPLSAPDSTAKVTVYSGARCS</sequence>
<dbReference type="RefSeq" id="WP_169324760.1">
    <property type="nucleotide sequence ID" value="NZ_JABCJJ010000011.1"/>
</dbReference>